<accession>E5A516</accession>
<reference evidence="3" key="1">
    <citation type="journal article" date="2011" name="Nat. Commun.">
        <title>Effector diversification within compartments of the Leptosphaeria maculans genome affected by Repeat-Induced Point mutations.</title>
        <authorList>
            <person name="Rouxel T."/>
            <person name="Grandaubert J."/>
            <person name="Hane J.K."/>
            <person name="Hoede C."/>
            <person name="van de Wouw A.P."/>
            <person name="Couloux A."/>
            <person name="Dominguez V."/>
            <person name="Anthouard V."/>
            <person name="Bally P."/>
            <person name="Bourras S."/>
            <person name="Cozijnsen A.J."/>
            <person name="Ciuffetti L.M."/>
            <person name="Degrave A."/>
            <person name="Dilmaghani A."/>
            <person name="Duret L."/>
            <person name="Fudal I."/>
            <person name="Goodwin S.B."/>
            <person name="Gout L."/>
            <person name="Glaser N."/>
            <person name="Linglin J."/>
            <person name="Kema G.H.J."/>
            <person name="Lapalu N."/>
            <person name="Lawrence C.B."/>
            <person name="May K."/>
            <person name="Meyer M."/>
            <person name="Ollivier B."/>
            <person name="Poulain J."/>
            <person name="Schoch C.L."/>
            <person name="Simon A."/>
            <person name="Spatafora J.W."/>
            <person name="Stachowiak A."/>
            <person name="Turgeon B.G."/>
            <person name="Tyler B.M."/>
            <person name="Vincent D."/>
            <person name="Weissenbach J."/>
            <person name="Amselem J."/>
            <person name="Quesneville H."/>
            <person name="Oliver R.P."/>
            <person name="Wincker P."/>
            <person name="Balesdent M.-H."/>
            <person name="Howlett B.J."/>
        </authorList>
    </citation>
    <scope>NUCLEOTIDE SEQUENCE [LARGE SCALE GENOMIC DNA]</scope>
    <source>
        <strain evidence="3">JN3 / isolate v23.1.3 / race Av1-4-5-6-7-8</strain>
    </source>
</reference>
<feature type="region of interest" description="Disordered" evidence="1">
    <location>
        <begin position="102"/>
        <end position="139"/>
    </location>
</feature>
<proteinExistence type="predicted"/>
<dbReference type="GeneID" id="13282165"/>
<organism evidence="3">
    <name type="scientific">Leptosphaeria maculans (strain JN3 / isolate v23.1.3 / race Av1-4-5-6-7-8)</name>
    <name type="common">Blackleg fungus</name>
    <name type="synonym">Phoma lingam</name>
    <dbReference type="NCBI Taxonomy" id="985895"/>
    <lineage>
        <taxon>Eukaryota</taxon>
        <taxon>Fungi</taxon>
        <taxon>Dikarya</taxon>
        <taxon>Ascomycota</taxon>
        <taxon>Pezizomycotina</taxon>
        <taxon>Dothideomycetes</taxon>
        <taxon>Pleosporomycetidae</taxon>
        <taxon>Pleosporales</taxon>
        <taxon>Pleosporineae</taxon>
        <taxon>Leptosphaeriaceae</taxon>
        <taxon>Plenodomus</taxon>
        <taxon>Plenodomus lingam/Leptosphaeria maculans species complex</taxon>
    </lineage>
</organism>
<evidence type="ECO:0000313" key="3">
    <source>
        <dbReference type="Proteomes" id="UP000002668"/>
    </source>
</evidence>
<feature type="compositionally biased region" description="Basic and acidic residues" evidence="1">
    <location>
        <begin position="114"/>
        <end position="123"/>
    </location>
</feature>
<sequence length="208" mass="23475">MTPTGSQDALSLFVVFVLYLLQLCVPICNIRSKYLLAGCRVLPISHQFIAASCLRSVVVKFSSIHTIEFNSISHPHNQNFFLRKQMPSPFHQKYSTQSHKVFGDNTVPAMPEGPKQDTDRRASDSSISSQGYDYTRRRSSTAQRFANLEALKRPQDERSAARRQSLHDSYGKVGFIGSLWNNFTRGPPLPASQTKKPEEARDISTLRN</sequence>
<gene>
    <name evidence="2" type="ORF">LEMA_P079530.1</name>
</gene>
<dbReference type="HOGENOM" id="CLU_1321107_0_0_1"/>
<dbReference type="EMBL" id="FP929134">
    <property type="protein sequence ID" value="CBX98714.1"/>
    <property type="molecule type" value="Genomic_DNA"/>
</dbReference>
<dbReference type="AlphaFoldDB" id="E5A516"/>
<evidence type="ECO:0000256" key="1">
    <source>
        <dbReference type="SAM" id="MobiDB-lite"/>
    </source>
</evidence>
<dbReference type="VEuPathDB" id="FungiDB:LEMA_P079530.1"/>
<dbReference type="Proteomes" id="UP000002668">
    <property type="component" value="Genome"/>
</dbReference>
<keyword evidence="3" id="KW-1185">Reference proteome</keyword>
<dbReference type="eggNOG" id="ENOG502T0UQ">
    <property type="taxonomic scope" value="Eukaryota"/>
</dbReference>
<feature type="region of interest" description="Disordered" evidence="1">
    <location>
        <begin position="182"/>
        <end position="208"/>
    </location>
</feature>
<feature type="compositionally biased region" description="Basic and acidic residues" evidence="1">
    <location>
        <begin position="195"/>
        <end position="208"/>
    </location>
</feature>
<dbReference type="OrthoDB" id="4158609at2759"/>
<name>E5A516_LEPMJ</name>
<protein>
    <submittedName>
        <fullName evidence="2">Predicted protein</fullName>
    </submittedName>
</protein>
<evidence type="ECO:0000313" key="2">
    <source>
        <dbReference type="EMBL" id="CBX98714.1"/>
    </source>
</evidence>
<dbReference type="InParanoid" id="E5A516"/>